<keyword evidence="2" id="KW-1185">Reference proteome</keyword>
<reference evidence="1" key="1">
    <citation type="submission" date="2022-07" db="EMBL/GenBank/DDBJ databases">
        <title>Genome Sequence of Phlebia brevispora.</title>
        <authorList>
            <person name="Buettner E."/>
        </authorList>
    </citation>
    <scope>NUCLEOTIDE SEQUENCE</scope>
    <source>
        <strain evidence="1">MPL23</strain>
    </source>
</reference>
<organism evidence="1 2">
    <name type="scientific">Phlebia brevispora</name>
    <dbReference type="NCBI Taxonomy" id="194682"/>
    <lineage>
        <taxon>Eukaryota</taxon>
        <taxon>Fungi</taxon>
        <taxon>Dikarya</taxon>
        <taxon>Basidiomycota</taxon>
        <taxon>Agaricomycotina</taxon>
        <taxon>Agaricomycetes</taxon>
        <taxon>Polyporales</taxon>
        <taxon>Meruliaceae</taxon>
        <taxon>Phlebia</taxon>
    </lineage>
</organism>
<gene>
    <name evidence="1" type="ORF">NM688_g6911</name>
</gene>
<evidence type="ECO:0000313" key="2">
    <source>
        <dbReference type="Proteomes" id="UP001148662"/>
    </source>
</evidence>
<name>A0ACC1SBH9_9APHY</name>
<comment type="caution">
    <text evidence="1">The sequence shown here is derived from an EMBL/GenBank/DDBJ whole genome shotgun (WGS) entry which is preliminary data.</text>
</comment>
<proteinExistence type="predicted"/>
<protein>
    <submittedName>
        <fullName evidence="1">Uncharacterized protein</fullName>
    </submittedName>
</protein>
<accession>A0ACC1SBH9</accession>
<sequence length="153" mass="17516">MPKRLAAQPEQPLKIGDIYFKCDCRMCGNRLVVVSKSTWHAHAKIRKEMQHSHANIFVAKPKPRKRAQGPKFSQHRRYPPQNPPKQISRRASDAGSVSTDSDHTSTYLVRVHCIALSLSPPLGLPNTEHTRTKDQMRPEHQMHPTDQTRRASR</sequence>
<dbReference type="Proteomes" id="UP001148662">
    <property type="component" value="Unassembled WGS sequence"/>
</dbReference>
<dbReference type="EMBL" id="JANHOG010001508">
    <property type="protein sequence ID" value="KAJ3535920.1"/>
    <property type="molecule type" value="Genomic_DNA"/>
</dbReference>
<evidence type="ECO:0000313" key="1">
    <source>
        <dbReference type="EMBL" id="KAJ3535920.1"/>
    </source>
</evidence>